<reference evidence="5 6" key="1">
    <citation type="submission" date="2020-05" db="EMBL/GenBank/DDBJ databases">
        <title>Parvularcula mediterraneae sp. nov., isolated from polypropylene straw from shallow seawater of the seashore of Laganas in Zakynthos island, Greece.</title>
        <authorList>
            <person name="Szabo I."/>
            <person name="Al-Omari J."/>
            <person name="Rado J."/>
            <person name="Szerdahelyi G.S."/>
        </authorList>
    </citation>
    <scope>NUCLEOTIDE SEQUENCE [LARGE SCALE GENOMIC DNA]</scope>
    <source>
        <strain evidence="5 6">ZS-1/3</strain>
    </source>
</reference>
<comment type="caution">
    <text evidence="5">The sequence shown here is derived from an EMBL/GenBank/DDBJ whole genome shotgun (WGS) entry which is preliminary data.</text>
</comment>
<dbReference type="CDD" id="cd03449">
    <property type="entry name" value="R_hydratase"/>
    <property type="match status" value="1"/>
</dbReference>
<dbReference type="PANTHER" id="PTHR43356">
    <property type="entry name" value="PHOSPHATE ACETYLTRANSFERASE"/>
    <property type="match status" value="1"/>
</dbReference>
<proteinExistence type="predicted"/>
<dbReference type="Pfam" id="PF01515">
    <property type="entry name" value="PTA_PTB"/>
    <property type="match status" value="1"/>
</dbReference>
<sequence length="459" mass="47861">MATLVSKPYEALSVGDTASLVRTLTQRDILAFAGASGDINPAHLDRDYAAGSIFRGVIGHGLWTGALVSTVLGTKLPGPGTIYLSQSFSFLAPVRVGDTLTVAVTLTAKEDRRQVRLGCRAINQDDELVLEGEAVVLAPEEAREIEAPDVPPLLLPERGERLEALIGEVAKEGPIKVAVVHPVDEVSLRGALAARRDGLIEPILIGPRARIESAASAGDLSLDGLFIEDVPHSHAAGIKAAKIAGAGEVQAIMKGALHTDEMLEPIVDRVHGLRTERRLSHVFVMDAPSYPKLLLITDAAVNIAPNLAQKADILRNAGTLAAALGIETPKAAILSAVETVTGDIPSTVDAAALCKMVERGQIEGVIADGPLAFDNAVSPAAAALKGLKSEVAGVADILLVPDLEAGNIMAKQLDYLGGAVAAGIVLGARVPIILTSRAEGELPRRASCALASLLLRQEW</sequence>
<dbReference type="GO" id="GO:0016746">
    <property type="term" value="F:acyltransferase activity"/>
    <property type="evidence" value="ECO:0007669"/>
    <property type="project" value="UniProtKB-KW"/>
</dbReference>
<dbReference type="NCBIfam" id="NF006045">
    <property type="entry name" value="PRK08190.1"/>
    <property type="match status" value="1"/>
</dbReference>
<keyword evidence="1 5" id="KW-0808">Transferase</keyword>
<dbReference type="Proteomes" id="UP000536835">
    <property type="component" value="Unassembled WGS sequence"/>
</dbReference>
<dbReference type="InterPro" id="IPR029069">
    <property type="entry name" value="HotDog_dom_sf"/>
</dbReference>
<dbReference type="AlphaFoldDB" id="A0A7Y3RNW8"/>
<evidence type="ECO:0000313" key="5">
    <source>
        <dbReference type="EMBL" id="NNU17548.1"/>
    </source>
</evidence>
<feature type="domain" description="MaoC-like" evidence="4">
    <location>
        <begin position="22"/>
        <end position="117"/>
    </location>
</feature>
<evidence type="ECO:0000259" key="3">
    <source>
        <dbReference type="Pfam" id="PF01515"/>
    </source>
</evidence>
<keyword evidence="6" id="KW-1185">Reference proteome</keyword>
<gene>
    <name evidence="5" type="ORF">HK107_14550</name>
</gene>
<accession>A0A7Y3RNW8</accession>
<evidence type="ECO:0000256" key="1">
    <source>
        <dbReference type="ARBA" id="ARBA00022679"/>
    </source>
</evidence>
<dbReference type="InterPro" id="IPR002539">
    <property type="entry name" value="MaoC-like_dom"/>
</dbReference>
<dbReference type="InterPro" id="IPR050500">
    <property type="entry name" value="Phos_Acetyltrans/Butyryltrans"/>
</dbReference>
<dbReference type="Pfam" id="PF01575">
    <property type="entry name" value="MaoC_dehydratas"/>
    <property type="match status" value="1"/>
</dbReference>
<organism evidence="5 6">
    <name type="scientific">Parvularcula mediterranea</name>
    <dbReference type="NCBI Taxonomy" id="2732508"/>
    <lineage>
        <taxon>Bacteria</taxon>
        <taxon>Pseudomonadati</taxon>
        <taxon>Pseudomonadota</taxon>
        <taxon>Alphaproteobacteria</taxon>
        <taxon>Parvularculales</taxon>
        <taxon>Parvularculaceae</taxon>
        <taxon>Parvularcula</taxon>
    </lineage>
</organism>
<dbReference type="PANTHER" id="PTHR43356:SF2">
    <property type="entry name" value="PHOSPHATE ACETYLTRANSFERASE"/>
    <property type="match status" value="1"/>
</dbReference>
<name>A0A7Y3RNW8_9PROT</name>
<evidence type="ECO:0000259" key="4">
    <source>
        <dbReference type="Pfam" id="PF01575"/>
    </source>
</evidence>
<dbReference type="InterPro" id="IPR002505">
    <property type="entry name" value="PTA_PTB"/>
</dbReference>
<dbReference type="RefSeq" id="WP_173201072.1">
    <property type="nucleotide sequence ID" value="NZ_JABFCX010000003.1"/>
</dbReference>
<feature type="domain" description="Phosphate acetyl/butaryl transferase" evidence="3">
    <location>
        <begin position="239"/>
        <end position="438"/>
    </location>
</feature>
<dbReference type="EMBL" id="JABFCX010000003">
    <property type="protein sequence ID" value="NNU17548.1"/>
    <property type="molecule type" value="Genomic_DNA"/>
</dbReference>
<evidence type="ECO:0000313" key="6">
    <source>
        <dbReference type="Proteomes" id="UP000536835"/>
    </source>
</evidence>
<dbReference type="SUPFAM" id="SSF54637">
    <property type="entry name" value="Thioesterase/thiol ester dehydrase-isomerase"/>
    <property type="match status" value="1"/>
</dbReference>
<evidence type="ECO:0000256" key="2">
    <source>
        <dbReference type="ARBA" id="ARBA00023315"/>
    </source>
</evidence>
<protein>
    <submittedName>
        <fullName evidence="5">Bifunctional enoyl-CoA hydratase/phosphate acetyltransferase</fullName>
    </submittedName>
</protein>
<dbReference type="Gene3D" id="3.10.129.10">
    <property type="entry name" value="Hotdog Thioesterase"/>
    <property type="match status" value="1"/>
</dbReference>
<dbReference type="NCBIfam" id="NF008852">
    <property type="entry name" value="PRK11890.1"/>
    <property type="match status" value="1"/>
</dbReference>
<dbReference type="Gene3D" id="3.40.718.10">
    <property type="entry name" value="Isopropylmalate Dehydrogenase"/>
    <property type="match status" value="1"/>
</dbReference>
<dbReference type="SUPFAM" id="SSF53659">
    <property type="entry name" value="Isocitrate/Isopropylmalate dehydrogenase-like"/>
    <property type="match status" value="1"/>
</dbReference>
<keyword evidence="2" id="KW-0012">Acyltransferase</keyword>